<keyword evidence="3" id="KW-1185">Reference proteome</keyword>
<dbReference type="EMBL" id="JAVRJZ010000006">
    <property type="protein sequence ID" value="KAK2721687.1"/>
    <property type="molecule type" value="Genomic_DNA"/>
</dbReference>
<reference evidence="2" key="1">
    <citation type="submission" date="2023-07" db="EMBL/GenBank/DDBJ databases">
        <title>Chromosome-level genome assembly of Artemia franciscana.</title>
        <authorList>
            <person name="Jo E."/>
        </authorList>
    </citation>
    <scope>NUCLEOTIDE SEQUENCE</scope>
    <source>
        <tissue evidence="2">Whole body</tissue>
    </source>
</reference>
<sequence length="380" mass="43879">MYLGKNNKCSSGCSKSGNVEGKLSRVPTIVREAVNDKLQKVIRKTPSLLIEATTNIGETFMRIVVKFLGHKQVCRSKRNSHRVRVTAEALANSLGNKWHSHTYKSVFGRSPSKRISVRGELPKNDSEYGPNCETPDLLHTEFEAAKQLYLRKMKPSIDQLNKLPVIMAGQADNPKWISKRMETISNTRFHSICVRRPATSSARLVKEIVTGKQMAKLFKDRMILPLLLIKKRWWLVTSPHGICDSGLVEVKTITNIQADKTIKEAAQGNLVSGFFLRWDPVESRLLLKREHKYYYQIQGQFNIVDKETCFLIAFVDENDFEIVEVRRDTEFWKKMLPKLKNFWEYCLLPELVDSRFVRIMDVRELPEVIEAHSKMKAKKR</sequence>
<dbReference type="AlphaFoldDB" id="A0AA88IGV6"/>
<dbReference type="PANTHER" id="PTHR46609:SF8">
    <property type="entry name" value="YQAJ VIRAL RECOMBINASE DOMAIN-CONTAINING PROTEIN"/>
    <property type="match status" value="1"/>
</dbReference>
<accession>A0AA88IGV6</accession>
<dbReference type="Proteomes" id="UP001187531">
    <property type="component" value="Unassembled WGS sequence"/>
</dbReference>
<dbReference type="Gene3D" id="3.90.320.10">
    <property type="match status" value="1"/>
</dbReference>
<evidence type="ECO:0000313" key="2">
    <source>
        <dbReference type="EMBL" id="KAK2721687.1"/>
    </source>
</evidence>
<evidence type="ECO:0008006" key="4">
    <source>
        <dbReference type="Google" id="ProtNLM"/>
    </source>
</evidence>
<comment type="caution">
    <text evidence="2">The sequence shown here is derived from an EMBL/GenBank/DDBJ whole genome shotgun (WGS) entry which is preliminary data.</text>
</comment>
<dbReference type="SUPFAM" id="SSF52980">
    <property type="entry name" value="Restriction endonuclease-like"/>
    <property type="match status" value="1"/>
</dbReference>
<gene>
    <name evidence="2" type="ORF">QYM36_003856</name>
</gene>
<dbReference type="InterPro" id="IPR051703">
    <property type="entry name" value="NF-kappa-B_Signaling_Reg"/>
</dbReference>
<organism evidence="2 3">
    <name type="scientific">Artemia franciscana</name>
    <name type="common">Brine shrimp</name>
    <name type="synonym">Artemia sanfranciscana</name>
    <dbReference type="NCBI Taxonomy" id="6661"/>
    <lineage>
        <taxon>Eukaryota</taxon>
        <taxon>Metazoa</taxon>
        <taxon>Ecdysozoa</taxon>
        <taxon>Arthropoda</taxon>
        <taxon>Crustacea</taxon>
        <taxon>Branchiopoda</taxon>
        <taxon>Anostraca</taxon>
        <taxon>Artemiidae</taxon>
        <taxon>Artemia</taxon>
    </lineage>
</organism>
<feature type="compositionally biased region" description="Low complexity" evidence="1">
    <location>
        <begin position="1"/>
        <end position="18"/>
    </location>
</feature>
<feature type="region of interest" description="Disordered" evidence="1">
    <location>
        <begin position="1"/>
        <end position="20"/>
    </location>
</feature>
<evidence type="ECO:0000256" key="1">
    <source>
        <dbReference type="SAM" id="MobiDB-lite"/>
    </source>
</evidence>
<dbReference type="InterPro" id="IPR011604">
    <property type="entry name" value="PDDEXK-like_dom_sf"/>
</dbReference>
<protein>
    <recommendedName>
        <fullName evidence="4">YqaJ viral recombinase domain-containing protein</fullName>
    </recommendedName>
</protein>
<dbReference type="InterPro" id="IPR011335">
    <property type="entry name" value="Restrct_endonuc-II-like"/>
</dbReference>
<dbReference type="PANTHER" id="PTHR46609">
    <property type="entry name" value="EXONUCLEASE, PHAGE-TYPE/RECB, C-TERMINAL DOMAIN-CONTAINING PROTEIN"/>
    <property type="match status" value="1"/>
</dbReference>
<name>A0AA88IGV6_ARTSF</name>
<evidence type="ECO:0000313" key="3">
    <source>
        <dbReference type="Proteomes" id="UP001187531"/>
    </source>
</evidence>
<proteinExistence type="predicted"/>
<dbReference type="GO" id="GO:0006281">
    <property type="term" value="P:DNA repair"/>
    <property type="evidence" value="ECO:0007669"/>
    <property type="project" value="UniProtKB-ARBA"/>
</dbReference>